<dbReference type="AlphaFoldDB" id="A0A317D3Q6"/>
<evidence type="ECO:0000313" key="4">
    <source>
        <dbReference type="Proteomes" id="UP000245410"/>
    </source>
</evidence>
<evidence type="ECO:0000256" key="1">
    <source>
        <dbReference type="SAM" id="MobiDB-lite"/>
    </source>
</evidence>
<dbReference type="OrthoDB" id="1551204at2"/>
<feature type="compositionally biased region" description="Basic residues" evidence="1">
    <location>
        <begin position="84"/>
        <end position="98"/>
    </location>
</feature>
<organism evidence="3 4">
    <name type="scientific">Micromonospora acroterricola</name>
    <dbReference type="NCBI Taxonomy" id="2202421"/>
    <lineage>
        <taxon>Bacteria</taxon>
        <taxon>Bacillati</taxon>
        <taxon>Actinomycetota</taxon>
        <taxon>Actinomycetes</taxon>
        <taxon>Micromonosporales</taxon>
        <taxon>Micromonosporaceae</taxon>
        <taxon>Micromonospora</taxon>
    </lineage>
</organism>
<keyword evidence="4" id="KW-1185">Reference proteome</keyword>
<feature type="region of interest" description="Disordered" evidence="1">
    <location>
        <begin position="48"/>
        <end position="102"/>
    </location>
</feature>
<evidence type="ECO:0000259" key="2">
    <source>
        <dbReference type="Pfam" id="PF13683"/>
    </source>
</evidence>
<sequence>MARIPPRAPRANCYAERFIRSVPNGFTDRLLMYNERHSRAVLDGYAARLSGHRPHQSLAQHSPNPRPGRRPSDQRADTTPPGLQRRHQRRVRGRHRSVTRAVVPMRRQWFRRVAPR</sequence>
<dbReference type="Proteomes" id="UP000245410">
    <property type="component" value="Unassembled WGS sequence"/>
</dbReference>
<reference evidence="3 4" key="1">
    <citation type="submission" date="2018-05" db="EMBL/GenBank/DDBJ databases">
        <title>Micromonospora atacamensis sp. nov., a novel actinobacteria isolated from high altitude Atacama Desert soil.</title>
        <authorList>
            <person name="Carro L."/>
            <person name="Golinska P."/>
            <person name="Klenk H.-P."/>
            <person name="Goodfellow M."/>
        </authorList>
    </citation>
    <scope>NUCLEOTIDE SEQUENCE [LARGE SCALE GENOMIC DNA]</scope>
    <source>
        <strain evidence="3 4">5R2A7</strain>
    </source>
</reference>
<protein>
    <recommendedName>
        <fullName evidence="2">Integrase catalytic domain-containing protein</fullName>
    </recommendedName>
</protein>
<comment type="caution">
    <text evidence="3">The sequence shown here is derived from an EMBL/GenBank/DDBJ whole genome shotgun (WGS) entry which is preliminary data.</text>
</comment>
<accession>A0A317D3Q6</accession>
<dbReference type="Pfam" id="PF13683">
    <property type="entry name" value="rve_3"/>
    <property type="match status" value="1"/>
</dbReference>
<feature type="domain" description="Integrase catalytic" evidence="2">
    <location>
        <begin position="3"/>
        <end position="63"/>
    </location>
</feature>
<dbReference type="EMBL" id="QGKR01000226">
    <property type="protein sequence ID" value="PWR07273.1"/>
    <property type="molecule type" value="Genomic_DNA"/>
</dbReference>
<gene>
    <name evidence="3" type="ORF">DKT68_19595</name>
</gene>
<dbReference type="GO" id="GO:0015074">
    <property type="term" value="P:DNA integration"/>
    <property type="evidence" value="ECO:0007669"/>
    <property type="project" value="InterPro"/>
</dbReference>
<name>A0A317D3Q6_9ACTN</name>
<dbReference type="InterPro" id="IPR001584">
    <property type="entry name" value="Integrase_cat-core"/>
</dbReference>
<evidence type="ECO:0000313" key="3">
    <source>
        <dbReference type="EMBL" id="PWR07273.1"/>
    </source>
</evidence>
<proteinExistence type="predicted"/>